<evidence type="ECO:0000313" key="8">
    <source>
        <dbReference type="EMBL" id="ESP01662.1"/>
    </source>
</evidence>
<accession>V4B6G8</accession>
<keyword evidence="5" id="KW-0675">Receptor</keyword>
<keyword evidence="2 5" id="KW-0812">Transmembrane</keyword>
<proteinExistence type="inferred from homology"/>
<evidence type="ECO:0000256" key="5">
    <source>
        <dbReference type="RuleBase" id="RU000688"/>
    </source>
</evidence>
<dbReference type="PRINTS" id="PR00237">
    <property type="entry name" value="GPCRRHODOPSN"/>
</dbReference>
<protein>
    <recommendedName>
        <fullName evidence="7">G-protein coupled receptors family 1 profile domain-containing protein</fullName>
    </recommendedName>
</protein>
<reference evidence="8 9" key="1">
    <citation type="journal article" date="2013" name="Nature">
        <title>Insights into bilaterian evolution from three spiralian genomes.</title>
        <authorList>
            <person name="Simakov O."/>
            <person name="Marletaz F."/>
            <person name="Cho S.J."/>
            <person name="Edsinger-Gonzales E."/>
            <person name="Havlak P."/>
            <person name="Hellsten U."/>
            <person name="Kuo D.H."/>
            <person name="Larsson T."/>
            <person name="Lv J."/>
            <person name="Arendt D."/>
            <person name="Savage R."/>
            <person name="Osoegawa K."/>
            <person name="de Jong P."/>
            <person name="Grimwood J."/>
            <person name="Chapman J.A."/>
            <person name="Shapiro H."/>
            <person name="Aerts A."/>
            <person name="Otillar R.P."/>
            <person name="Terry A.Y."/>
            <person name="Boore J.L."/>
            <person name="Grigoriev I.V."/>
            <person name="Lindberg D.R."/>
            <person name="Seaver E.C."/>
            <person name="Weisblat D.A."/>
            <person name="Putnam N.H."/>
            <person name="Rokhsar D.S."/>
        </authorList>
    </citation>
    <scope>NUCLEOTIDE SEQUENCE [LARGE SCALE GENOMIC DNA]</scope>
</reference>
<dbReference type="KEGG" id="lgi:LOTGIDRAFT_172511"/>
<dbReference type="GO" id="GO:0016020">
    <property type="term" value="C:membrane"/>
    <property type="evidence" value="ECO:0007669"/>
    <property type="project" value="UniProtKB-SubCell"/>
</dbReference>
<dbReference type="RefSeq" id="XP_009047648.1">
    <property type="nucleotide sequence ID" value="XM_009049400.1"/>
</dbReference>
<feature type="transmembrane region" description="Helical" evidence="6">
    <location>
        <begin position="276"/>
        <end position="303"/>
    </location>
</feature>
<evidence type="ECO:0000259" key="7">
    <source>
        <dbReference type="PROSITE" id="PS50262"/>
    </source>
</evidence>
<feature type="transmembrane region" description="Helical" evidence="6">
    <location>
        <begin position="92"/>
        <end position="114"/>
    </location>
</feature>
<dbReference type="AlphaFoldDB" id="V4B6G8"/>
<keyword evidence="4 6" id="KW-0472">Membrane</keyword>
<dbReference type="CTD" id="20242118"/>
<dbReference type="CDD" id="cd14978">
    <property type="entry name" value="7tmA_FMRFamide_R-like"/>
    <property type="match status" value="1"/>
</dbReference>
<dbReference type="InterPro" id="IPR052954">
    <property type="entry name" value="GPCR-Ligand_Int"/>
</dbReference>
<feature type="transmembrane region" description="Helical" evidence="6">
    <location>
        <begin position="172"/>
        <end position="192"/>
    </location>
</feature>
<dbReference type="OMA" id="AQMINRI"/>
<dbReference type="Gene3D" id="1.20.1070.10">
    <property type="entry name" value="Rhodopsin 7-helix transmembrane proteins"/>
    <property type="match status" value="1"/>
</dbReference>
<dbReference type="PANTHER" id="PTHR46641:SF25">
    <property type="entry name" value="CNMAMIDE RECEPTOR-RELATED"/>
    <property type="match status" value="1"/>
</dbReference>
<evidence type="ECO:0000256" key="4">
    <source>
        <dbReference type="ARBA" id="ARBA00023136"/>
    </source>
</evidence>
<dbReference type="InterPro" id="IPR000276">
    <property type="entry name" value="GPCR_Rhodpsn"/>
</dbReference>
<dbReference type="OrthoDB" id="9990906at2759"/>
<comment type="subcellular location">
    <subcellularLocation>
        <location evidence="1">Membrane</location>
    </subcellularLocation>
</comment>
<dbReference type="PROSITE" id="PS00237">
    <property type="entry name" value="G_PROTEIN_RECEP_F1_1"/>
    <property type="match status" value="1"/>
</dbReference>
<feature type="domain" description="G-protein coupled receptors family 1 profile" evidence="7">
    <location>
        <begin position="75"/>
        <end position="336"/>
    </location>
</feature>
<feature type="transmembrane region" description="Helical" evidence="6">
    <location>
        <begin position="63"/>
        <end position="85"/>
    </location>
</feature>
<feature type="transmembrane region" description="Helical" evidence="6">
    <location>
        <begin position="315"/>
        <end position="338"/>
    </location>
</feature>
<dbReference type="EMBL" id="KB200430">
    <property type="protein sequence ID" value="ESP01662.1"/>
    <property type="molecule type" value="Genomic_DNA"/>
</dbReference>
<dbReference type="PROSITE" id="PS50262">
    <property type="entry name" value="G_PROTEIN_RECEP_F1_2"/>
    <property type="match status" value="1"/>
</dbReference>
<sequence length="399" mass="45885">MTEVFGDLWSLTNTTETSNYKNSTVTTKIPTSTYKFKPDLYIAQEGKIDNFLEYQIAWGIDTYYVPICSTLGIIGNTLCFLILMLSRSTTTYQYMAAISCTDTLILILNIMFLVRKFPGHEIFYTETCGLIFFLFYFAIHLNVALMVTMTAERYAAIRFPLKASRWFTIRKARVAILIQIFLVFTLDLHNFFTREMVEVDGGNSSICSNVGEMNTFFLTMIWPWIDAVWYCYFPLACLCVLNILIIYHIKKSGRIQRQMTQTGQTENTGKERQITIMLLLVTFCFLIFVGPMAMIIIIERYLWFRVRAQEHALYFLVRTILNYLMYTNHALNFLLYFMSGQRFRNQAKETLCICRRSTLGTYKPEARAAGNTGSSLSVATLSTDVSKSVAGSQLSVNNI</sequence>
<keyword evidence="5" id="KW-0807">Transducer</keyword>
<feature type="transmembrane region" description="Helical" evidence="6">
    <location>
        <begin position="227"/>
        <end position="249"/>
    </location>
</feature>
<comment type="similarity">
    <text evidence="5">Belongs to the G-protein coupled receptor 1 family.</text>
</comment>
<dbReference type="GO" id="GO:0004930">
    <property type="term" value="F:G protein-coupled receptor activity"/>
    <property type="evidence" value="ECO:0007669"/>
    <property type="project" value="UniProtKB-KW"/>
</dbReference>
<organism evidence="8 9">
    <name type="scientific">Lottia gigantea</name>
    <name type="common">Giant owl limpet</name>
    <dbReference type="NCBI Taxonomy" id="225164"/>
    <lineage>
        <taxon>Eukaryota</taxon>
        <taxon>Metazoa</taxon>
        <taxon>Spiralia</taxon>
        <taxon>Lophotrochozoa</taxon>
        <taxon>Mollusca</taxon>
        <taxon>Gastropoda</taxon>
        <taxon>Patellogastropoda</taxon>
        <taxon>Lottioidea</taxon>
        <taxon>Lottiidae</taxon>
        <taxon>Lottia</taxon>
    </lineage>
</organism>
<dbReference type="InterPro" id="IPR017452">
    <property type="entry name" value="GPCR_Rhodpsn_7TM"/>
</dbReference>
<name>V4B6G8_LOTGI</name>
<dbReference type="Proteomes" id="UP000030746">
    <property type="component" value="Unassembled WGS sequence"/>
</dbReference>
<evidence type="ECO:0000256" key="2">
    <source>
        <dbReference type="ARBA" id="ARBA00022692"/>
    </source>
</evidence>
<dbReference type="SUPFAM" id="SSF81321">
    <property type="entry name" value="Family A G protein-coupled receptor-like"/>
    <property type="match status" value="1"/>
</dbReference>
<dbReference type="HOGENOM" id="CLU_009579_24_0_1"/>
<evidence type="ECO:0000313" key="9">
    <source>
        <dbReference type="Proteomes" id="UP000030746"/>
    </source>
</evidence>
<dbReference type="Pfam" id="PF00001">
    <property type="entry name" value="7tm_1"/>
    <property type="match status" value="1"/>
</dbReference>
<evidence type="ECO:0000256" key="3">
    <source>
        <dbReference type="ARBA" id="ARBA00022989"/>
    </source>
</evidence>
<keyword evidence="5" id="KW-0297">G-protein coupled receptor</keyword>
<dbReference type="PANTHER" id="PTHR46641">
    <property type="entry name" value="FMRFAMIDE RECEPTOR-RELATED"/>
    <property type="match status" value="1"/>
</dbReference>
<gene>
    <name evidence="8" type="ORF">LOTGIDRAFT_172511</name>
</gene>
<dbReference type="GeneID" id="20242118"/>
<keyword evidence="3 6" id="KW-1133">Transmembrane helix</keyword>
<evidence type="ECO:0000256" key="6">
    <source>
        <dbReference type="SAM" id="Phobius"/>
    </source>
</evidence>
<keyword evidence="9" id="KW-1185">Reference proteome</keyword>
<evidence type="ECO:0000256" key="1">
    <source>
        <dbReference type="ARBA" id="ARBA00004370"/>
    </source>
</evidence>
<feature type="transmembrane region" description="Helical" evidence="6">
    <location>
        <begin position="129"/>
        <end position="151"/>
    </location>
</feature>